<proteinExistence type="predicted"/>
<dbReference type="Pfam" id="PF00440">
    <property type="entry name" value="TetR_N"/>
    <property type="match status" value="1"/>
</dbReference>
<dbReference type="Proteomes" id="UP001321477">
    <property type="component" value="Chromosome"/>
</dbReference>
<dbReference type="InterPro" id="IPR001647">
    <property type="entry name" value="HTH_TetR"/>
</dbReference>
<dbReference type="RefSeq" id="WP_234661019.1">
    <property type="nucleotide sequence ID" value="NZ_AP027734.1"/>
</dbReference>
<dbReference type="PROSITE" id="PS50977">
    <property type="entry name" value="HTH_TETR_2"/>
    <property type="match status" value="1"/>
</dbReference>
<feature type="domain" description="HTH tetR-type" evidence="5">
    <location>
        <begin position="9"/>
        <end position="69"/>
    </location>
</feature>
<feature type="DNA-binding region" description="H-T-H motif" evidence="4">
    <location>
        <begin position="32"/>
        <end position="51"/>
    </location>
</feature>
<keyword evidence="2 4" id="KW-0238">DNA-binding</keyword>
<sequence length="197" mass="20904">MPDLDPRRARTRSALRSAALAAAGRTPLADLTVAGVARAAGVSRDTFYRHVASVADLVAEALAEALDDPVAEFEGFRGPGRERFALAEHRLFDHVAEHRAVYLHALDGRLAEPVRGMLVDRVEGALTTYLRANPGVAPLTAGDLTAGEHHAIYAAYAAAGTVGVIEHWLRRGATGDADDIASGVLAVSAPWWWGPEP</sequence>
<dbReference type="PANTHER" id="PTHR30055">
    <property type="entry name" value="HTH-TYPE TRANSCRIPTIONAL REGULATOR RUTR"/>
    <property type="match status" value="1"/>
</dbReference>
<dbReference type="Gene3D" id="1.10.357.10">
    <property type="entry name" value="Tetracycline Repressor, domain 2"/>
    <property type="match status" value="1"/>
</dbReference>
<evidence type="ECO:0000256" key="1">
    <source>
        <dbReference type="ARBA" id="ARBA00023015"/>
    </source>
</evidence>
<evidence type="ECO:0000259" key="5">
    <source>
        <dbReference type="PROSITE" id="PS50977"/>
    </source>
</evidence>
<keyword evidence="7" id="KW-1185">Reference proteome</keyword>
<evidence type="ECO:0000256" key="3">
    <source>
        <dbReference type="ARBA" id="ARBA00023163"/>
    </source>
</evidence>
<name>A0ABN6YD98_9MICO</name>
<keyword evidence="3" id="KW-0804">Transcription</keyword>
<evidence type="ECO:0000256" key="4">
    <source>
        <dbReference type="PROSITE-ProRule" id="PRU00335"/>
    </source>
</evidence>
<gene>
    <name evidence="6" type="ORF">GCM10025870_10890</name>
</gene>
<protein>
    <recommendedName>
        <fullName evidence="5">HTH tetR-type domain-containing protein</fullName>
    </recommendedName>
</protein>
<dbReference type="InterPro" id="IPR050109">
    <property type="entry name" value="HTH-type_TetR-like_transc_reg"/>
</dbReference>
<keyword evidence="1" id="KW-0805">Transcription regulation</keyword>
<accession>A0ABN6YD98</accession>
<organism evidence="6 7">
    <name type="scientific">Agromyces marinus</name>
    <dbReference type="NCBI Taxonomy" id="1389020"/>
    <lineage>
        <taxon>Bacteria</taxon>
        <taxon>Bacillati</taxon>
        <taxon>Actinomycetota</taxon>
        <taxon>Actinomycetes</taxon>
        <taxon>Micrococcales</taxon>
        <taxon>Microbacteriaceae</taxon>
        <taxon>Agromyces</taxon>
    </lineage>
</organism>
<evidence type="ECO:0000313" key="7">
    <source>
        <dbReference type="Proteomes" id="UP001321477"/>
    </source>
</evidence>
<dbReference type="SUPFAM" id="SSF46689">
    <property type="entry name" value="Homeodomain-like"/>
    <property type="match status" value="1"/>
</dbReference>
<dbReference type="EMBL" id="AP027734">
    <property type="protein sequence ID" value="BDZ54016.1"/>
    <property type="molecule type" value="Genomic_DNA"/>
</dbReference>
<evidence type="ECO:0000256" key="2">
    <source>
        <dbReference type="ARBA" id="ARBA00023125"/>
    </source>
</evidence>
<dbReference type="InterPro" id="IPR009057">
    <property type="entry name" value="Homeodomain-like_sf"/>
</dbReference>
<dbReference type="PANTHER" id="PTHR30055:SF234">
    <property type="entry name" value="HTH-TYPE TRANSCRIPTIONAL REGULATOR BETI"/>
    <property type="match status" value="1"/>
</dbReference>
<evidence type="ECO:0000313" key="6">
    <source>
        <dbReference type="EMBL" id="BDZ54016.1"/>
    </source>
</evidence>
<reference evidence="7" key="1">
    <citation type="journal article" date="2019" name="Int. J. Syst. Evol. Microbiol.">
        <title>The Global Catalogue of Microorganisms (GCM) 10K type strain sequencing project: providing services to taxonomists for standard genome sequencing and annotation.</title>
        <authorList>
            <consortium name="The Broad Institute Genomics Platform"/>
            <consortium name="The Broad Institute Genome Sequencing Center for Infectious Disease"/>
            <person name="Wu L."/>
            <person name="Ma J."/>
        </authorList>
    </citation>
    <scope>NUCLEOTIDE SEQUENCE [LARGE SCALE GENOMIC DNA]</scope>
    <source>
        <strain evidence="7">NBRC 109019</strain>
    </source>
</reference>